<dbReference type="EMBL" id="CP033041">
    <property type="protein sequence ID" value="AYM71914.1"/>
    <property type="molecule type" value="Genomic_DNA"/>
</dbReference>
<keyword evidence="1" id="KW-1133">Transmembrane helix</keyword>
<organism evidence="2 3">
    <name type="scientific">Enterococcus faecium</name>
    <name type="common">Streptococcus faecium</name>
    <dbReference type="NCBI Taxonomy" id="1352"/>
    <lineage>
        <taxon>Bacteria</taxon>
        <taxon>Bacillati</taxon>
        <taxon>Bacillota</taxon>
        <taxon>Bacilli</taxon>
        <taxon>Lactobacillales</taxon>
        <taxon>Enterococcaceae</taxon>
        <taxon>Enterococcus</taxon>
    </lineage>
</organism>
<reference evidence="2 3" key="1">
    <citation type="submission" date="2018-10" db="EMBL/GenBank/DDBJ databases">
        <title>Escaping from acidified nitrite in gastric host defense: Transcriptomic basis for resistance to free nitrous acid in Enterococcus faecalis.</title>
        <authorList>
            <person name="Yu Z."/>
            <person name="Shi D."/>
            <person name="Liu W."/>
            <person name="Meng F."/>
        </authorList>
    </citation>
    <scope>NUCLEOTIDE SEQUENCE [LARGE SCALE GENOMIC DNA]</scope>
    <source>
        <strain evidence="2 3">JE1</strain>
    </source>
</reference>
<evidence type="ECO:0000256" key="1">
    <source>
        <dbReference type="SAM" id="Phobius"/>
    </source>
</evidence>
<name>A0AAI8PXC9_ENTFC</name>
<accession>A0AAI8PXC9</accession>
<gene>
    <name evidence="2" type="ORF">D9Z05_00890</name>
</gene>
<keyword evidence="1" id="KW-0812">Transmembrane</keyword>
<evidence type="ECO:0000313" key="3">
    <source>
        <dbReference type="Proteomes" id="UP000275747"/>
    </source>
</evidence>
<keyword evidence="1" id="KW-0472">Membrane</keyword>
<proteinExistence type="predicted"/>
<dbReference type="AlphaFoldDB" id="A0AAI8PXC9"/>
<protein>
    <submittedName>
        <fullName evidence="2">Uncharacterized protein</fullName>
    </submittedName>
</protein>
<feature type="transmembrane region" description="Helical" evidence="1">
    <location>
        <begin position="41"/>
        <end position="62"/>
    </location>
</feature>
<evidence type="ECO:0000313" key="2">
    <source>
        <dbReference type="EMBL" id="AYM71914.1"/>
    </source>
</evidence>
<sequence>MQKCGKPFSQNFSYYSKLSDFFTTSNSRCSRSSFFETSRNFLKLNTSVTTSFLLLTFIFHMIDQ</sequence>
<dbReference type="Proteomes" id="UP000275747">
    <property type="component" value="Chromosome"/>
</dbReference>